<dbReference type="FunFam" id="3.10.20.90:FF:000205">
    <property type="entry name" value="2'-5'-oligoadenylate synthase-like protein 2"/>
    <property type="match status" value="1"/>
</dbReference>
<evidence type="ECO:0000259" key="1">
    <source>
        <dbReference type="PROSITE" id="PS50053"/>
    </source>
</evidence>
<dbReference type="CDD" id="cd17039">
    <property type="entry name" value="Ubl_ubiquitin_like"/>
    <property type="match status" value="1"/>
</dbReference>
<dbReference type="InterPro" id="IPR050158">
    <property type="entry name" value="Ubiquitin_ubiquitin-like"/>
</dbReference>
<gene>
    <name evidence="2" type="ORF">BOTBODRAFT_146882</name>
</gene>
<dbReference type="Gene3D" id="3.10.20.90">
    <property type="entry name" value="Phosphatidylinositol 3-kinase Catalytic Subunit, Chain A, domain 1"/>
    <property type="match status" value="4"/>
</dbReference>
<dbReference type="EMBL" id="KL198052">
    <property type="protein sequence ID" value="KDQ12176.1"/>
    <property type="molecule type" value="Genomic_DNA"/>
</dbReference>
<evidence type="ECO:0000313" key="2">
    <source>
        <dbReference type="EMBL" id="KDQ12176.1"/>
    </source>
</evidence>
<feature type="domain" description="Ubiquitin-like" evidence="1">
    <location>
        <begin position="175"/>
        <end position="245"/>
    </location>
</feature>
<dbReference type="OrthoDB" id="428577at2759"/>
<dbReference type="AlphaFoldDB" id="A0A067MKR7"/>
<keyword evidence="3" id="KW-1185">Reference proteome</keyword>
<sequence>MQIFVRTLNGQTLTLTAAPSTAVGSLKSSLYETARVNTDQQRLLFAGKTLEDCYTLSHYNIHSGCSLDVGLRLRGGMETRYEIKTKTITRTATPTASDRMQVFVRSLDGKAITIDIGPNDTVLQLKQKVHEEVGRPPDQQRLIFSGQQLQDERLVSNYNIQQNSSIILVLRTAEVQILVKGSDGNTISVAARLEETVQQFRARLREADGSHQGDDRELFFRGRKLQGQDLLSEHNIQQDSKLLLVSPSVVAPTTAVPDIQIFVKNLDGKTITINIKSTDTIKQLKAKVEEKTRVPARAQRLIFSGKQLEDGRLLSDYNIQKENTLFLVLRLPGGM</sequence>
<organism evidence="2 3">
    <name type="scientific">Botryobasidium botryosum (strain FD-172 SS1)</name>
    <dbReference type="NCBI Taxonomy" id="930990"/>
    <lineage>
        <taxon>Eukaryota</taxon>
        <taxon>Fungi</taxon>
        <taxon>Dikarya</taxon>
        <taxon>Basidiomycota</taxon>
        <taxon>Agaricomycotina</taxon>
        <taxon>Agaricomycetes</taxon>
        <taxon>Cantharellales</taxon>
        <taxon>Botryobasidiaceae</taxon>
        <taxon>Botryobasidium</taxon>
    </lineage>
</organism>
<name>A0A067MKR7_BOTB1</name>
<dbReference type="InterPro" id="IPR000626">
    <property type="entry name" value="Ubiquitin-like_dom"/>
</dbReference>
<dbReference type="InterPro" id="IPR019954">
    <property type="entry name" value="Ubiquitin_CS"/>
</dbReference>
<dbReference type="HOGENOM" id="CLU_010412_0_0_1"/>
<dbReference type="InParanoid" id="A0A067MKR7"/>
<feature type="domain" description="Ubiquitin-like" evidence="1">
    <location>
        <begin position="100"/>
        <end position="171"/>
    </location>
</feature>
<protein>
    <recommendedName>
        <fullName evidence="1">Ubiquitin-like domain-containing protein</fullName>
    </recommendedName>
</protein>
<dbReference type="PROSITE" id="PS50053">
    <property type="entry name" value="UBIQUITIN_2"/>
    <property type="match status" value="4"/>
</dbReference>
<dbReference type="SUPFAM" id="SSF54236">
    <property type="entry name" value="Ubiquitin-like"/>
    <property type="match status" value="4"/>
</dbReference>
<dbReference type="SMART" id="SM00213">
    <property type="entry name" value="UBQ"/>
    <property type="match status" value="4"/>
</dbReference>
<feature type="domain" description="Ubiquitin-like" evidence="1">
    <location>
        <begin position="259"/>
        <end position="334"/>
    </location>
</feature>
<dbReference type="InterPro" id="IPR019956">
    <property type="entry name" value="Ubiquitin_dom"/>
</dbReference>
<dbReference type="STRING" id="930990.A0A067MKR7"/>
<dbReference type="FunFam" id="3.10.20.90:FF:000222">
    <property type="entry name" value="Polyubiquitin 5"/>
    <property type="match status" value="1"/>
</dbReference>
<dbReference type="Pfam" id="PF00240">
    <property type="entry name" value="ubiquitin"/>
    <property type="match status" value="4"/>
</dbReference>
<dbReference type="PRINTS" id="PR00348">
    <property type="entry name" value="UBIQUITIN"/>
</dbReference>
<dbReference type="PANTHER" id="PTHR10666">
    <property type="entry name" value="UBIQUITIN"/>
    <property type="match status" value="1"/>
</dbReference>
<evidence type="ECO:0000313" key="3">
    <source>
        <dbReference type="Proteomes" id="UP000027195"/>
    </source>
</evidence>
<feature type="domain" description="Ubiquitin-like" evidence="1">
    <location>
        <begin position="1"/>
        <end position="76"/>
    </location>
</feature>
<dbReference type="InterPro" id="IPR029071">
    <property type="entry name" value="Ubiquitin-like_domsf"/>
</dbReference>
<proteinExistence type="predicted"/>
<dbReference type="PROSITE" id="PS00299">
    <property type="entry name" value="UBIQUITIN_1"/>
    <property type="match status" value="1"/>
</dbReference>
<accession>A0A067MKR7</accession>
<reference evidence="3" key="1">
    <citation type="journal article" date="2014" name="Proc. Natl. Acad. Sci. U.S.A.">
        <title>Extensive sampling of basidiomycete genomes demonstrates inadequacy of the white-rot/brown-rot paradigm for wood decay fungi.</title>
        <authorList>
            <person name="Riley R."/>
            <person name="Salamov A.A."/>
            <person name="Brown D.W."/>
            <person name="Nagy L.G."/>
            <person name="Floudas D."/>
            <person name="Held B.W."/>
            <person name="Levasseur A."/>
            <person name="Lombard V."/>
            <person name="Morin E."/>
            <person name="Otillar R."/>
            <person name="Lindquist E.A."/>
            <person name="Sun H."/>
            <person name="LaButti K.M."/>
            <person name="Schmutz J."/>
            <person name="Jabbour D."/>
            <person name="Luo H."/>
            <person name="Baker S.E."/>
            <person name="Pisabarro A.G."/>
            <person name="Walton J.D."/>
            <person name="Blanchette R.A."/>
            <person name="Henrissat B."/>
            <person name="Martin F."/>
            <person name="Cullen D."/>
            <person name="Hibbett D.S."/>
            <person name="Grigoriev I.V."/>
        </authorList>
    </citation>
    <scope>NUCLEOTIDE SEQUENCE [LARGE SCALE GENOMIC DNA]</scope>
    <source>
        <strain evidence="3">FD-172 SS1</strain>
    </source>
</reference>
<dbReference type="Proteomes" id="UP000027195">
    <property type="component" value="Unassembled WGS sequence"/>
</dbReference>